<organism evidence="3 4">
    <name type="scientific">Modestobacter marinus</name>
    <dbReference type="NCBI Taxonomy" id="477641"/>
    <lineage>
        <taxon>Bacteria</taxon>
        <taxon>Bacillati</taxon>
        <taxon>Actinomycetota</taxon>
        <taxon>Actinomycetes</taxon>
        <taxon>Geodermatophilales</taxon>
        <taxon>Geodermatophilaceae</taxon>
        <taxon>Modestobacter</taxon>
    </lineage>
</organism>
<keyword evidence="1" id="KW-1133">Transmembrane helix</keyword>
<keyword evidence="5" id="KW-1185">Reference proteome</keyword>
<accession>A0A846M155</accession>
<name>A0A846M155_9ACTN</name>
<dbReference type="RefSeq" id="WP_166755499.1">
    <property type="nucleotide sequence ID" value="NZ_BAABJU010000005.1"/>
</dbReference>
<protein>
    <submittedName>
        <fullName evidence="3">Uncharacterized protein</fullName>
    </submittedName>
</protein>
<reference evidence="5" key="2">
    <citation type="journal article" date="2019" name="Int. J. Syst. Evol. Microbiol.">
        <title>The Global Catalogue of Microorganisms (GCM) 10K type strain sequencing project: providing services to taxonomists for standard genome sequencing and annotation.</title>
        <authorList>
            <consortium name="The Broad Institute Genomics Platform"/>
            <consortium name="The Broad Institute Genome Sequencing Center for Infectious Disease"/>
            <person name="Wu L."/>
            <person name="Ma J."/>
        </authorList>
    </citation>
    <scope>NUCLEOTIDE SEQUENCE [LARGE SCALE GENOMIC DNA]</scope>
    <source>
        <strain evidence="5">CGMCC 4.5581</strain>
    </source>
</reference>
<keyword evidence="1" id="KW-0472">Membrane</keyword>
<reference evidence="3 4" key="3">
    <citation type="submission" date="2020-02" db="EMBL/GenBank/DDBJ databases">
        <title>Sequencing the genomes of 1000 actinobacteria strains.</title>
        <authorList>
            <person name="Klenk H.-P."/>
        </authorList>
    </citation>
    <scope>NUCLEOTIDE SEQUENCE [LARGE SCALE GENOMIC DNA]</scope>
    <source>
        <strain evidence="3 4">DSM 45201</strain>
    </source>
</reference>
<evidence type="ECO:0000313" key="4">
    <source>
        <dbReference type="Proteomes" id="UP000552836"/>
    </source>
</evidence>
<dbReference type="EMBL" id="BMMI01000008">
    <property type="protein sequence ID" value="GGL79127.1"/>
    <property type="molecule type" value="Genomic_DNA"/>
</dbReference>
<sequence>MSGLYQRARAQQALEARRHRYLQRQRVLLLVFAVTTVLGYLALVG</sequence>
<reference evidence="2" key="1">
    <citation type="journal article" date="2014" name="Int. J. Syst. Evol. Microbiol.">
        <title>Complete genome of a new Firmicutes species belonging to the dominant human colonic microbiota ('Ruminococcus bicirculans') reveals two chromosomes and a selective capacity to utilize plant glucans.</title>
        <authorList>
            <consortium name="NISC Comparative Sequencing Program"/>
            <person name="Wegmann U."/>
            <person name="Louis P."/>
            <person name="Goesmann A."/>
            <person name="Henrissat B."/>
            <person name="Duncan S.H."/>
            <person name="Flint H.J."/>
        </authorList>
    </citation>
    <scope>NUCLEOTIDE SEQUENCE</scope>
    <source>
        <strain evidence="2">CGMCC 4.5581</strain>
    </source>
</reference>
<reference evidence="2" key="4">
    <citation type="submission" date="2024-05" db="EMBL/GenBank/DDBJ databases">
        <authorList>
            <person name="Sun Q."/>
            <person name="Zhou Y."/>
        </authorList>
    </citation>
    <scope>NUCLEOTIDE SEQUENCE</scope>
    <source>
        <strain evidence="2">CGMCC 4.5581</strain>
    </source>
</reference>
<dbReference type="EMBL" id="JAAMPA010000001">
    <property type="protein sequence ID" value="NIH68260.1"/>
    <property type="molecule type" value="Genomic_DNA"/>
</dbReference>
<comment type="caution">
    <text evidence="3">The sequence shown here is derived from an EMBL/GenBank/DDBJ whole genome shotgun (WGS) entry which is preliminary data.</text>
</comment>
<proteinExistence type="predicted"/>
<gene>
    <name evidence="3" type="ORF">FB380_002706</name>
    <name evidence="2" type="ORF">GCM10011589_39100</name>
</gene>
<evidence type="ECO:0000313" key="5">
    <source>
        <dbReference type="Proteomes" id="UP000648663"/>
    </source>
</evidence>
<evidence type="ECO:0000313" key="3">
    <source>
        <dbReference type="EMBL" id="NIH68260.1"/>
    </source>
</evidence>
<dbReference type="Proteomes" id="UP000648663">
    <property type="component" value="Unassembled WGS sequence"/>
</dbReference>
<feature type="transmembrane region" description="Helical" evidence="1">
    <location>
        <begin position="27"/>
        <end position="44"/>
    </location>
</feature>
<evidence type="ECO:0000313" key="2">
    <source>
        <dbReference type="EMBL" id="GGL79127.1"/>
    </source>
</evidence>
<evidence type="ECO:0000256" key="1">
    <source>
        <dbReference type="SAM" id="Phobius"/>
    </source>
</evidence>
<dbReference type="AlphaFoldDB" id="A0A846M155"/>
<dbReference type="Proteomes" id="UP000552836">
    <property type="component" value="Unassembled WGS sequence"/>
</dbReference>
<keyword evidence="1" id="KW-0812">Transmembrane</keyword>